<keyword evidence="1" id="KW-0238">DNA-binding</keyword>
<dbReference type="InterPro" id="IPR036388">
    <property type="entry name" value="WH-like_DNA-bd_sf"/>
</dbReference>
<dbReference type="Gene3D" id="1.10.10.10">
    <property type="entry name" value="Winged helix-like DNA-binding domain superfamily/Winged helix DNA-binding domain"/>
    <property type="match status" value="1"/>
</dbReference>
<keyword evidence="1" id="KW-0805">Transcription regulation</keyword>
<comment type="caution">
    <text evidence="3">The sequence shown here is derived from an EMBL/GenBank/DDBJ whole genome shotgun (WGS) entry which is preliminary data.</text>
</comment>
<dbReference type="SMART" id="SM01372">
    <property type="entry name" value="E2F_TDP"/>
    <property type="match status" value="1"/>
</dbReference>
<keyword evidence="1" id="KW-0539">Nucleus</keyword>
<keyword evidence="1" id="KW-0804">Transcription</keyword>
<protein>
    <recommendedName>
        <fullName evidence="2">E2F/DP family winged-helix DNA-binding domain-containing protein</fullName>
    </recommendedName>
</protein>
<feature type="domain" description="E2F/DP family winged-helix DNA-binding" evidence="2">
    <location>
        <begin position="16"/>
        <end position="83"/>
    </location>
</feature>
<dbReference type="RefSeq" id="XP_068361868.1">
    <property type="nucleotide sequence ID" value="XM_068492126.1"/>
</dbReference>
<keyword evidence="4" id="KW-1185">Reference proteome</keyword>
<dbReference type="SUPFAM" id="SSF46785">
    <property type="entry name" value="Winged helix' DNA-binding domain"/>
    <property type="match status" value="1"/>
</dbReference>
<evidence type="ECO:0000256" key="1">
    <source>
        <dbReference type="RuleBase" id="RU003796"/>
    </source>
</evidence>
<dbReference type="Proteomes" id="UP000179807">
    <property type="component" value="Unassembled WGS sequence"/>
</dbReference>
<dbReference type="GeneID" id="94826830"/>
<comment type="subcellular location">
    <subcellularLocation>
        <location evidence="1">Nucleus</location>
    </subcellularLocation>
</comment>
<organism evidence="3 4">
    <name type="scientific">Tritrichomonas foetus</name>
    <dbReference type="NCBI Taxonomy" id="1144522"/>
    <lineage>
        <taxon>Eukaryota</taxon>
        <taxon>Metamonada</taxon>
        <taxon>Parabasalia</taxon>
        <taxon>Tritrichomonadida</taxon>
        <taxon>Tritrichomonadidae</taxon>
        <taxon>Tritrichomonas</taxon>
    </lineage>
</organism>
<name>A0A1J4KG34_9EUKA</name>
<dbReference type="Pfam" id="PF02319">
    <property type="entry name" value="WHD_E2F_TDP"/>
    <property type="match status" value="1"/>
</dbReference>
<comment type="similarity">
    <text evidence="1">Belongs to the E2F/DP family.</text>
</comment>
<evidence type="ECO:0000313" key="4">
    <source>
        <dbReference type="Proteomes" id="UP000179807"/>
    </source>
</evidence>
<dbReference type="GO" id="GO:0005667">
    <property type="term" value="C:transcription regulator complex"/>
    <property type="evidence" value="ECO:0007669"/>
    <property type="project" value="InterPro"/>
</dbReference>
<proteinExistence type="inferred from homology"/>
<gene>
    <name evidence="3" type="ORF">TRFO_04830</name>
</gene>
<accession>A0A1J4KG34</accession>
<sequence length="241" mass="27985">MMETTLTIRQRRTITKTQQPLGISYVFRSVVKEYELRKPQNISIMNIAREHDVQHRRVYDFFNMLTSLGVCRVIERGRLAWVGLHEIENTLMKTYAHMEMTSLCECQASLFNAGTSPSLGTLALNFIGLYFFLGVEILSMRQAAKIFYDHQSDIKSLERRLYLVLNFLEVINVVAHTSKTSQYRLVINRERIVQYGLLARKNACQKLMVISVESLLNRVDSIYLSGIYIARQEEFQILSCK</sequence>
<dbReference type="GO" id="GO:0003677">
    <property type="term" value="F:DNA binding"/>
    <property type="evidence" value="ECO:0007669"/>
    <property type="project" value="UniProtKB-KW"/>
</dbReference>
<dbReference type="VEuPathDB" id="TrichDB:TRFO_04830"/>
<dbReference type="InterPro" id="IPR036390">
    <property type="entry name" value="WH_DNA-bd_sf"/>
</dbReference>
<evidence type="ECO:0000259" key="2">
    <source>
        <dbReference type="SMART" id="SM01372"/>
    </source>
</evidence>
<dbReference type="GO" id="GO:0005634">
    <property type="term" value="C:nucleus"/>
    <property type="evidence" value="ECO:0007669"/>
    <property type="project" value="UniProtKB-SubCell"/>
</dbReference>
<dbReference type="EMBL" id="MLAK01000660">
    <property type="protein sequence ID" value="OHT08732.1"/>
    <property type="molecule type" value="Genomic_DNA"/>
</dbReference>
<dbReference type="InterPro" id="IPR003316">
    <property type="entry name" value="E2F_WHTH_DNA-bd_dom"/>
</dbReference>
<dbReference type="AlphaFoldDB" id="A0A1J4KG34"/>
<reference evidence="3" key="1">
    <citation type="submission" date="2016-10" db="EMBL/GenBank/DDBJ databases">
        <authorList>
            <person name="Benchimol M."/>
            <person name="Almeida L.G."/>
            <person name="Vasconcelos A.T."/>
            <person name="Perreira-Neves A."/>
            <person name="Rosa I.A."/>
            <person name="Tasca T."/>
            <person name="Bogo M.R."/>
            <person name="de Souza W."/>
        </authorList>
    </citation>
    <scope>NUCLEOTIDE SEQUENCE [LARGE SCALE GENOMIC DNA]</scope>
    <source>
        <strain evidence="3">K</strain>
    </source>
</reference>
<evidence type="ECO:0000313" key="3">
    <source>
        <dbReference type="EMBL" id="OHT08732.1"/>
    </source>
</evidence>
<dbReference type="GO" id="GO:0006355">
    <property type="term" value="P:regulation of DNA-templated transcription"/>
    <property type="evidence" value="ECO:0007669"/>
    <property type="project" value="InterPro"/>
</dbReference>